<dbReference type="PANTHER" id="PTHR10807">
    <property type="entry name" value="MYOTUBULARIN-RELATED"/>
    <property type="match status" value="1"/>
</dbReference>
<dbReference type="SMART" id="SM00404">
    <property type="entry name" value="PTPc_motif"/>
    <property type="match status" value="1"/>
</dbReference>
<dbReference type="EMBL" id="HBIX01016415">
    <property type="protein sequence ID" value="CAE0719113.1"/>
    <property type="molecule type" value="Transcribed_RNA"/>
</dbReference>
<feature type="compositionally biased region" description="Low complexity" evidence="4">
    <location>
        <begin position="348"/>
        <end position="357"/>
    </location>
</feature>
<dbReference type="InterPro" id="IPR029021">
    <property type="entry name" value="Prot-tyrosine_phosphatase-like"/>
</dbReference>
<feature type="region of interest" description="Disordered" evidence="4">
    <location>
        <begin position="82"/>
        <end position="139"/>
    </location>
</feature>
<feature type="domain" description="Myotubularin phosphatase" evidence="5">
    <location>
        <begin position="579"/>
        <end position="1015"/>
    </location>
</feature>
<dbReference type="PANTHER" id="PTHR10807:SF128">
    <property type="entry name" value="PHOSPHATIDYLINOSITOL-3,5-BISPHOSPHATE 3-PHOSPHATASE"/>
    <property type="match status" value="1"/>
</dbReference>
<evidence type="ECO:0000256" key="4">
    <source>
        <dbReference type="SAM" id="MobiDB-lite"/>
    </source>
</evidence>
<feature type="binding site" evidence="3">
    <location>
        <begin position="779"/>
        <end position="780"/>
    </location>
    <ligand>
        <name>substrate</name>
    </ligand>
</feature>
<dbReference type="SUPFAM" id="SSF52799">
    <property type="entry name" value="(Phosphotyrosine protein) phosphatases II"/>
    <property type="match status" value="1"/>
</dbReference>
<evidence type="ECO:0000313" key="6">
    <source>
        <dbReference type="EMBL" id="CAE0719113.1"/>
    </source>
</evidence>
<dbReference type="InterPro" id="IPR011993">
    <property type="entry name" value="PH-like_dom_sf"/>
</dbReference>
<dbReference type="SUPFAM" id="SSF50729">
    <property type="entry name" value="PH domain-like"/>
    <property type="match status" value="1"/>
</dbReference>
<dbReference type="PROSITE" id="PS00383">
    <property type="entry name" value="TYR_PHOSPHATASE_1"/>
    <property type="match status" value="1"/>
</dbReference>
<sequence length="1027" mass="111053">MSESLLEDVDLDLAAAAADTTTTTDDDAINDLLKEAETLMQDLPLDMSGEIEIDANESNGSANNADTSAAINIGGNFSIDDDDDYNGNGNGNGNSGDKIDNSLDDPLRAAAVSSASATTTASASATTTATSPQPRRSSPSIALRVFQELEDDHPLSAASLKNTTNIPLDEPDTNTNNIGNINMNNNNMNNNNHRNSMSSTMSNIFNGNSGMGGVINNMNRNMNRNMNMGRGNGNGTGDGASSGIDALSKTTSMFASNLASMAQRGMAHVAAAAAPSQPVNVMGAASGVGVGGIGQGPTMGMGGLQSWPNNNSNTANGNGNGNVFSGNAPMGPNSIQAGTASGPGVGAGPVTTTTGTSAGTGAGTGAGAGPAGYPQLDKDQKRALLKKHVGNLFKGEQVIMFLTNLLHVGETTGLSFVASQQQQLPGAPIIMWCCVMTYYRLIFFSTADSDNDSMIATMEPPAGWDRNCWKTATPRTASIRLLEIPLASMDRVEKTVYQASGSSYMGLVIYGKDCGRIIRFSTPSFVDTGRAFDSLNTYAFPGRRNLGYLFAFESKRQEVQDSIKVDEKTGQQGVTLPPTPKRFDPMTEYPRLIQKTTITQSPWALWGSANSTYQLSQSYPSVLVGPASLDETKPEALNVVRQCSAFRKAQRLPSMTWCGAGGASIWRSSQPKVGLQGNRSPADELYLRHIIESARGANAMAEPSPIYPRAILEQLTGDYTASSGSGGKRDDWVPDPGCGLKILDLRPRAAAIANRTGGYGYENTSNYSNTTLQFCNIQNIHAVRDSYGKLCTVCNNKSTADVQWNSLIEDTKWLSHIRTILAASWETAYWVHVWRIPVLVHCSHGWDRTSQTVCLSQLLLDSFYRTRHGFSVLVEKDFMSFGHPFHLRSAHGEGRNDTKNGSQSNDEGQISPIFLQFLDCVYQLVELYPSAFEFNTQYLLELSFHVYSCRFGNMICDTEREREAMAAIRQRTYSVWDHLDAKPEYINQSYVETDDAILMPLPTVLRNVKLWKERHFAYSPKSSTMLF</sequence>
<dbReference type="Gene3D" id="2.30.29.30">
    <property type="entry name" value="Pleckstrin-homology domain (PH domain)/Phosphotyrosine-binding domain (PTB)"/>
    <property type="match status" value="1"/>
</dbReference>
<dbReference type="InterPro" id="IPR003595">
    <property type="entry name" value="Tyr_Pase_cat"/>
</dbReference>
<feature type="active site" description="Phosphocysteine intermediate" evidence="2">
    <location>
        <position position="842"/>
    </location>
</feature>
<dbReference type="CDD" id="cd14507">
    <property type="entry name" value="PTP-MTM-like"/>
    <property type="match status" value="1"/>
</dbReference>
<dbReference type="InterPro" id="IPR030564">
    <property type="entry name" value="Myotubularin"/>
</dbReference>
<dbReference type="PROSITE" id="PS51339">
    <property type="entry name" value="PPASE_MYOTUBULARIN"/>
    <property type="match status" value="1"/>
</dbReference>
<protein>
    <recommendedName>
        <fullName evidence="5">Myotubularin phosphatase domain-containing protein</fullName>
    </recommendedName>
</protein>
<dbReference type="AlphaFoldDB" id="A0A7S4AKR2"/>
<evidence type="ECO:0000256" key="2">
    <source>
        <dbReference type="PIRSR" id="PIRSR630564-1"/>
    </source>
</evidence>
<dbReference type="GO" id="GO:0004438">
    <property type="term" value="F:phosphatidylinositol-3-phosphate phosphatase activity"/>
    <property type="evidence" value="ECO:0007669"/>
    <property type="project" value="TreeGrafter"/>
</dbReference>
<dbReference type="GO" id="GO:0005737">
    <property type="term" value="C:cytoplasm"/>
    <property type="evidence" value="ECO:0007669"/>
    <property type="project" value="TreeGrafter"/>
</dbReference>
<evidence type="ECO:0000256" key="1">
    <source>
        <dbReference type="ARBA" id="ARBA00007471"/>
    </source>
</evidence>
<feature type="compositionally biased region" description="Low complexity" evidence="4">
    <location>
        <begin position="108"/>
        <end position="139"/>
    </location>
</feature>
<feature type="binding site" evidence="3">
    <location>
        <begin position="842"/>
        <end position="848"/>
    </location>
    <ligand>
        <name>substrate</name>
    </ligand>
</feature>
<feature type="region of interest" description="Disordered" evidence="4">
    <location>
        <begin position="310"/>
        <end position="370"/>
    </location>
</feature>
<accession>A0A7S4AKR2</accession>
<dbReference type="InterPro" id="IPR016130">
    <property type="entry name" value="Tyr_Pase_AS"/>
</dbReference>
<dbReference type="InterPro" id="IPR010569">
    <property type="entry name" value="Myotubularin-like_Pase_dom"/>
</dbReference>
<gene>
    <name evidence="6" type="ORF">PAUS00366_LOCUS11867</name>
</gene>
<reference evidence="6" key="1">
    <citation type="submission" date="2021-01" db="EMBL/GenBank/DDBJ databases">
        <authorList>
            <person name="Corre E."/>
            <person name="Pelletier E."/>
            <person name="Niang G."/>
            <person name="Scheremetjew M."/>
            <person name="Finn R."/>
            <person name="Kale V."/>
            <person name="Holt S."/>
            <person name="Cochrane G."/>
            <person name="Meng A."/>
            <person name="Brown T."/>
            <person name="Cohen L."/>
        </authorList>
    </citation>
    <scope>NUCLEOTIDE SEQUENCE</scope>
    <source>
        <strain evidence="6">10249 10 AB</strain>
    </source>
</reference>
<proteinExistence type="inferred from homology"/>
<feature type="compositionally biased region" description="Gly residues" evidence="4">
    <location>
        <begin position="358"/>
        <end position="370"/>
    </location>
</feature>
<dbReference type="Pfam" id="PF06602">
    <property type="entry name" value="Myotub-related"/>
    <property type="match status" value="1"/>
</dbReference>
<dbReference type="GO" id="GO:0016020">
    <property type="term" value="C:membrane"/>
    <property type="evidence" value="ECO:0007669"/>
    <property type="project" value="TreeGrafter"/>
</dbReference>
<comment type="similarity">
    <text evidence="1">Belongs to the protein-tyrosine phosphatase family. Non-receptor class myotubularin subfamily.</text>
</comment>
<organism evidence="6">
    <name type="scientific">Pseudo-nitzschia australis</name>
    <dbReference type="NCBI Taxonomy" id="44445"/>
    <lineage>
        <taxon>Eukaryota</taxon>
        <taxon>Sar</taxon>
        <taxon>Stramenopiles</taxon>
        <taxon>Ochrophyta</taxon>
        <taxon>Bacillariophyta</taxon>
        <taxon>Bacillariophyceae</taxon>
        <taxon>Bacillariophycidae</taxon>
        <taxon>Bacillariales</taxon>
        <taxon>Bacillariaceae</taxon>
        <taxon>Pseudo-nitzschia</taxon>
    </lineage>
</organism>
<evidence type="ECO:0000256" key="3">
    <source>
        <dbReference type="PIRSR" id="PIRSR630564-2"/>
    </source>
</evidence>
<name>A0A7S4AKR2_9STRA</name>
<dbReference type="GO" id="GO:0046856">
    <property type="term" value="P:phosphatidylinositol dephosphorylation"/>
    <property type="evidence" value="ECO:0007669"/>
    <property type="project" value="TreeGrafter"/>
</dbReference>
<evidence type="ECO:0000259" key="5">
    <source>
        <dbReference type="PROSITE" id="PS51339"/>
    </source>
</evidence>
<feature type="compositionally biased region" description="Basic and acidic residues" evidence="4">
    <location>
        <begin position="97"/>
        <end position="107"/>
    </location>
</feature>